<evidence type="ECO:0000256" key="2">
    <source>
        <dbReference type="ARBA" id="ARBA00022679"/>
    </source>
</evidence>
<dbReference type="KEGG" id="lak:106169093"/>
<dbReference type="GeneID" id="106169093"/>
<gene>
    <name evidence="5" type="primary">LOC106169093</name>
</gene>
<dbReference type="SUPFAM" id="SSF52540">
    <property type="entry name" value="P-loop containing nucleoside triphosphate hydrolases"/>
    <property type="match status" value="1"/>
</dbReference>
<evidence type="ECO:0000313" key="4">
    <source>
        <dbReference type="Proteomes" id="UP000085678"/>
    </source>
</evidence>
<feature type="domain" description="Sulfotransferase" evidence="3">
    <location>
        <begin position="42"/>
        <end position="283"/>
    </location>
</feature>
<dbReference type="Pfam" id="PF00685">
    <property type="entry name" value="Sulfotransfer_1"/>
    <property type="match status" value="1"/>
</dbReference>
<dbReference type="InterPro" id="IPR027417">
    <property type="entry name" value="P-loop_NTPase"/>
</dbReference>
<dbReference type="InParanoid" id="A0A1S3J0C4"/>
<dbReference type="Proteomes" id="UP000085678">
    <property type="component" value="Unplaced"/>
</dbReference>
<dbReference type="PANTHER" id="PTHR11783">
    <property type="entry name" value="SULFOTRANSFERASE SULT"/>
    <property type="match status" value="1"/>
</dbReference>
<evidence type="ECO:0000259" key="3">
    <source>
        <dbReference type="Pfam" id="PF00685"/>
    </source>
</evidence>
<protein>
    <submittedName>
        <fullName evidence="5">Sulfotransferase 1C4</fullName>
    </submittedName>
</protein>
<dbReference type="GO" id="GO:0008146">
    <property type="term" value="F:sulfotransferase activity"/>
    <property type="evidence" value="ECO:0007669"/>
    <property type="project" value="InterPro"/>
</dbReference>
<dbReference type="AlphaFoldDB" id="A0A1S3J0C4"/>
<sequence>MSGRVSVLDILESNRQVLDWFTQSSDPKQSILNAVSLQNVKDDDVWITSFPGSGAHLILALVSEALGRPQPSTQVCSPQTPRCVEELSPEELMHQLQSPSPRVCLTHLPVKLIAPSILRSSCRIIHVYRNPKDAYVELYKRLRRLQQNGFDVTWHDFFTFCLKSITESTQGSGIVNWFESTAEWLQLPKQRSNVLNLALEDLIKNPSGALSKISSFLTTSINDGVDFIPSNKRQRREEHLSIDDSRAKPFDLDTIPSDIGLPGEWKTMFTVAQSQIFDDLWQQSNVQFQ</sequence>
<dbReference type="Gene3D" id="3.40.50.300">
    <property type="entry name" value="P-loop containing nucleotide triphosphate hydrolases"/>
    <property type="match status" value="1"/>
</dbReference>
<dbReference type="InterPro" id="IPR000863">
    <property type="entry name" value="Sulfotransferase_dom"/>
</dbReference>
<dbReference type="STRING" id="7574.A0A1S3J0C4"/>
<organism evidence="4 5">
    <name type="scientific">Lingula anatina</name>
    <name type="common">Brachiopod</name>
    <name type="synonym">Lingula unguis</name>
    <dbReference type="NCBI Taxonomy" id="7574"/>
    <lineage>
        <taxon>Eukaryota</taxon>
        <taxon>Metazoa</taxon>
        <taxon>Spiralia</taxon>
        <taxon>Lophotrochozoa</taxon>
        <taxon>Brachiopoda</taxon>
        <taxon>Linguliformea</taxon>
        <taxon>Lingulata</taxon>
        <taxon>Lingulida</taxon>
        <taxon>Linguloidea</taxon>
        <taxon>Lingulidae</taxon>
        <taxon>Lingula</taxon>
    </lineage>
</organism>
<dbReference type="OrthoDB" id="205623at2759"/>
<keyword evidence="4" id="KW-1185">Reference proteome</keyword>
<accession>A0A1S3J0C4</accession>
<name>A0A1S3J0C4_LINAN</name>
<comment type="similarity">
    <text evidence="1">Belongs to the sulfotransferase 1 family.</text>
</comment>
<proteinExistence type="inferred from homology"/>
<dbReference type="RefSeq" id="XP_013403895.1">
    <property type="nucleotide sequence ID" value="XM_013548441.1"/>
</dbReference>
<evidence type="ECO:0000256" key="1">
    <source>
        <dbReference type="ARBA" id="ARBA00005771"/>
    </source>
</evidence>
<keyword evidence="2" id="KW-0808">Transferase</keyword>
<reference evidence="5" key="1">
    <citation type="submission" date="2025-08" db="UniProtKB">
        <authorList>
            <consortium name="RefSeq"/>
        </authorList>
    </citation>
    <scope>IDENTIFICATION</scope>
    <source>
        <tissue evidence="5">Gonads</tissue>
    </source>
</reference>
<evidence type="ECO:0000313" key="5">
    <source>
        <dbReference type="RefSeq" id="XP_013403895.1"/>
    </source>
</evidence>